<evidence type="ECO:0000313" key="6">
    <source>
        <dbReference type="Proteomes" id="UP000553963"/>
    </source>
</evidence>
<dbReference type="InterPro" id="IPR009057">
    <property type="entry name" value="Homeodomain-like_sf"/>
</dbReference>
<evidence type="ECO:0000256" key="2">
    <source>
        <dbReference type="PROSITE-ProRule" id="PRU00335"/>
    </source>
</evidence>
<dbReference type="SUPFAM" id="SSF46689">
    <property type="entry name" value="Homeodomain-like"/>
    <property type="match status" value="1"/>
</dbReference>
<proteinExistence type="predicted"/>
<dbReference type="AlphaFoldDB" id="A0A840ARR9"/>
<comment type="caution">
    <text evidence="5">The sequence shown here is derived from an EMBL/GenBank/DDBJ whole genome shotgun (WGS) entry which is preliminary data.</text>
</comment>
<evidence type="ECO:0000256" key="1">
    <source>
        <dbReference type="ARBA" id="ARBA00023125"/>
    </source>
</evidence>
<evidence type="ECO:0000256" key="3">
    <source>
        <dbReference type="SAM" id="MobiDB-lite"/>
    </source>
</evidence>
<dbReference type="Gene3D" id="1.10.357.10">
    <property type="entry name" value="Tetracycline Repressor, domain 2"/>
    <property type="match status" value="1"/>
</dbReference>
<keyword evidence="6" id="KW-1185">Reference proteome</keyword>
<feature type="domain" description="HTH tetR-type" evidence="4">
    <location>
        <begin position="20"/>
        <end position="80"/>
    </location>
</feature>
<evidence type="ECO:0000313" key="5">
    <source>
        <dbReference type="EMBL" id="MBB3931948.1"/>
    </source>
</evidence>
<organism evidence="5 6">
    <name type="scientific">Kaistia hirudinis</name>
    <dbReference type="NCBI Taxonomy" id="1293440"/>
    <lineage>
        <taxon>Bacteria</taxon>
        <taxon>Pseudomonadati</taxon>
        <taxon>Pseudomonadota</taxon>
        <taxon>Alphaproteobacteria</taxon>
        <taxon>Hyphomicrobiales</taxon>
        <taxon>Kaistiaceae</taxon>
        <taxon>Kaistia</taxon>
    </lineage>
</organism>
<feature type="DNA-binding region" description="H-T-H motif" evidence="2">
    <location>
        <begin position="43"/>
        <end position="62"/>
    </location>
</feature>
<sequence length="202" mass="23276">MRDATTDATPKPGEEPKRRTLSRESWIAAALKVLERRGIAAVKIDLLAKQLRVTRGSFYFHFADLNDLQQAMLEEWRTRNCRPFLELAAEEGHEGKDFFDRIVTIWVAEDPFSPMLDLAIRDWSRSAAKLAAEVAAMDDLRLALLTRSFRTMGYDADESLVRARITYFHQIGYYATFFKEKAADRRRYQPIFGRVLLGPLAE</sequence>
<dbReference type="Pfam" id="PF00440">
    <property type="entry name" value="TetR_N"/>
    <property type="match status" value="1"/>
</dbReference>
<dbReference type="RefSeq" id="WP_183399635.1">
    <property type="nucleotide sequence ID" value="NZ_JACIDS010000004.1"/>
</dbReference>
<evidence type="ECO:0000259" key="4">
    <source>
        <dbReference type="PROSITE" id="PS50977"/>
    </source>
</evidence>
<accession>A0A840ARR9</accession>
<dbReference type="PROSITE" id="PS50977">
    <property type="entry name" value="HTH_TETR_2"/>
    <property type="match status" value="1"/>
</dbReference>
<dbReference type="InterPro" id="IPR001647">
    <property type="entry name" value="HTH_TetR"/>
</dbReference>
<name>A0A840ARR9_9HYPH</name>
<gene>
    <name evidence="5" type="ORF">GGR25_003006</name>
</gene>
<protein>
    <submittedName>
        <fullName evidence="5">AcrR family transcriptional regulator</fullName>
    </submittedName>
</protein>
<reference evidence="5 6" key="1">
    <citation type="submission" date="2020-08" db="EMBL/GenBank/DDBJ databases">
        <title>Genomic Encyclopedia of Type Strains, Phase IV (KMG-IV): sequencing the most valuable type-strain genomes for metagenomic binning, comparative biology and taxonomic classification.</title>
        <authorList>
            <person name="Goeker M."/>
        </authorList>
    </citation>
    <scope>NUCLEOTIDE SEQUENCE [LARGE SCALE GENOMIC DNA]</scope>
    <source>
        <strain evidence="5 6">DSM 25966</strain>
    </source>
</reference>
<dbReference type="Proteomes" id="UP000553963">
    <property type="component" value="Unassembled WGS sequence"/>
</dbReference>
<keyword evidence="1 2" id="KW-0238">DNA-binding</keyword>
<dbReference type="EMBL" id="JACIDS010000004">
    <property type="protein sequence ID" value="MBB3931948.1"/>
    <property type="molecule type" value="Genomic_DNA"/>
</dbReference>
<dbReference type="GO" id="GO:0003677">
    <property type="term" value="F:DNA binding"/>
    <property type="evidence" value="ECO:0007669"/>
    <property type="project" value="UniProtKB-UniRule"/>
</dbReference>
<feature type="region of interest" description="Disordered" evidence="3">
    <location>
        <begin position="1"/>
        <end position="20"/>
    </location>
</feature>